<dbReference type="InterPro" id="IPR005625">
    <property type="entry name" value="PepSY-ass_TM"/>
</dbReference>
<dbReference type="PANTHER" id="PTHR34219:SF5">
    <property type="entry name" value="BLR4505 PROTEIN"/>
    <property type="match status" value="1"/>
</dbReference>
<dbReference type="OrthoDB" id="7238323at2"/>
<keyword evidence="1" id="KW-0812">Transmembrane</keyword>
<dbReference type="PANTHER" id="PTHR34219">
    <property type="entry name" value="IRON-REGULATED INNER MEMBRANE PROTEIN-RELATED"/>
    <property type="match status" value="1"/>
</dbReference>
<sequence length="424" mass="47694">MRPILTLLHRTFGLFIAGFLVVSGLTGAVISWDHEIDSWLNRGLFDIRSQGPHKPPLELAALIEAADPRARVTLVPLHQRDDLARPFVVRPRVDAATGRLFPLDYNQVFIDPVTGQIQGQREWGVFSLSRENLMPFLYKLHYTLHLPEVWGIDEWGVWLMGAVALVWLVDAFVAIVLTWPVRRKARAANASPAASVWRRWWPAWRVRTGGGPYRLNVDLHRAGGLWTWALVLVIAFTAFSLNLYREVFFPVMSMVSKVTPGPFELRQPAPEHQPITPRLGFPEVLAQARGEAAKRGWTEPAGNVFYTQGLGVYGVRFFEGEQDRVSGGMAVKTLYYDGLDGRLLGDRTPWEGTAADVFVQLQFPLHSGRILGMPGRIVMSVMGLLVAMLSITGVVIWWKKRRGRVRHRTLLRQRSAALEQGVSA</sequence>
<evidence type="ECO:0000313" key="3">
    <source>
        <dbReference type="Proteomes" id="UP000269265"/>
    </source>
</evidence>
<keyword evidence="1" id="KW-0472">Membrane</keyword>
<dbReference type="Proteomes" id="UP000269265">
    <property type="component" value="Unassembled WGS sequence"/>
</dbReference>
<dbReference type="RefSeq" id="WP_125242714.1">
    <property type="nucleotide sequence ID" value="NZ_RSED01000005.1"/>
</dbReference>
<feature type="transmembrane region" description="Helical" evidence="1">
    <location>
        <begin position="377"/>
        <end position="398"/>
    </location>
</feature>
<gene>
    <name evidence="2" type="ORF">EIP75_07940</name>
</gene>
<dbReference type="AlphaFoldDB" id="A0A426VDF4"/>
<feature type="transmembrane region" description="Helical" evidence="1">
    <location>
        <begin position="155"/>
        <end position="179"/>
    </location>
</feature>
<accession>A0A426VDF4</accession>
<organism evidence="2 3">
    <name type="scientific">Aquabacterium soli</name>
    <dbReference type="NCBI Taxonomy" id="2493092"/>
    <lineage>
        <taxon>Bacteria</taxon>
        <taxon>Pseudomonadati</taxon>
        <taxon>Pseudomonadota</taxon>
        <taxon>Betaproteobacteria</taxon>
        <taxon>Burkholderiales</taxon>
        <taxon>Aquabacterium</taxon>
    </lineage>
</organism>
<name>A0A426VDF4_9BURK</name>
<feature type="transmembrane region" description="Helical" evidence="1">
    <location>
        <begin position="225"/>
        <end position="244"/>
    </location>
</feature>
<reference evidence="2 3" key="1">
    <citation type="submission" date="2018-12" db="EMBL/GenBank/DDBJ databases">
        <title>The whole draft genome of Aquabacterium sp. SJQ9.</title>
        <authorList>
            <person name="Sun L."/>
            <person name="Gao X."/>
            <person name="Chen W."/>
            <person name="Huang K."/>
        </authorList>
    </citation>
    <scope>NUCLEOTIDE SEQUENCE [LARGE SCALE GENOMIC DNA]</scope>
    <source>
        <strain evidence="2 3">SJQ9</strain>
    </source>
</reference>
<feature type="transmembrane region" description="Helical" evidence="1">
    <location>
        <begin position="12"/>
        <end position="32"/>
    </location>
</feature>
<keyword evidence="3" id="KW-1185">Reference proteome</keyword>
<proteinExistence type="predicted"/>
<protein>
    <submittedName>
        <fullName evidence="2">PepSY domain-containing protein</fullName>
    </submittedName>
</protein>
<dbReference type="Pfam" id="PF03929">
    <property type="entry name" value="PepSY_TM"/>
    <property type="match status" value="1"/>
</dbReference>
<evidence type="ECO:0000313" key="2">
    <source>
        <dbReference type="EMBL" id="RRS04896.1"/>
    </source>
</evidence>
<evidence type="ECO:0000256" key="1">
    <source>
        <dbReference type="SAM" id="Phobius"/>
    </source>
</evidence>
<keyword evidence="1" id="KW-1133">Transmembrane helix</keyword>
<dbReference type="EMBL" id="RSED01000005">
    <property type="protein sequence ID" value="RRS04896.1"/>
    <property type="molecule type" value="Genomic_DNA"/>
</dbReference>
<comment type="caution">
    <text evidence="2">The sequence shown here is derived from an EMBL/GenBank/DDBJ whole genome shotgun (WGS) entry which is preliminary data.</text>
</comment>